<dbReference type="GO" id="GO:0016153">
    <property type="term" value="F:urocanate hydratase activity"/>
    <property type="evidence" value="ECO:0007669"/>
    <property type="project" value="UniProtKB-UniRule"/>
</dbReference>
<dbReference type="AlphaFoldDB" id="A0A1H2V9U3"/>
<dbReference type="InterPro" id="IPR035401">
    <property type="entry name" value="Urocanase_C"/>
</dbReference>
<feature type="binding site" evidence="7">
    <location>
        <begin position="387"/>
        <end position="388"/>
    </location>
    <ligand>
        <name>NAD(+)</name>
        <dbReference type="ChEBI" id="CHEBI:57540"/>
    </ligand>
</feature>
<name>A0A1H2V9U3_HALVA</name>
<evidence type="ECO:0000313" key="12">
    <source>
        <dbReference type="EMBL" id="SDW65102.1"/>
    </source>
</evidence>
<feature type="region of interest" description="Disordered" evidence="8">
    <location>
        <begin position="124"/>
        <end position="156"/>
    </location>
</feature>
<proteinExistence type="inferred from homology"/>
<keyword evidence="5 7" id="KW-0456">Lyase</keyword>
<evidence type="ECO:0000256" key="2">
    <source>
        <dbReference type="ARBA" id="ARBA00007578"/>
    </source>
</evidence>
<dbReference type="Pfam" id="PF17391">
    <property type="entry name" value="Urocanase_N"/>
    <property type="match status" value="1"/>
</dbReference>
<evidence type="ECO:0000256" key="3">
    <source>
        <dbReference type="ARBA" id="ARBA00022808"/>
    </source>
</evidence>
<evidence type="ECO:0000256" key="7">
    <source>
        <dbReference type="HAMAP-Rule" id="MF_00577"/>
    </source>
</evidence>
<keyword evidence="3 7" id="KW-0369">Histidine metabolism</keyword>
<dbReference type="InterPro" id="IPR023637">
    <property type="entry name" value="Urocanase-like"/>
</dbReference>
<dbReference type="InterPro" id="IPR036190">
    <property type="entry name" value="Urocanase_sf"/>
</dbReference>
<feature type="domain" description="Urocanase N-terminal" evidence="10">
    <location>
        <begin position="156"/>
        <end position="279"/>
    </location>
</feature>
<organism evidence="12 13">
    <name type="scientific">Haloarcula vallismortis</name>
    <name type="common">Halobacterium vallismortis</name>
    <dbReference type="NCBI Taxonomy" id="28442"/>
    <lineage>
        <taxon>Archaea</taxon>
        <taxon>Methanobacteriati</taxon>
        <taxon>Methanobacteriota</taxon>
        <taxon>Stenosarchaea group</taxon>
        <taxon>Halobacteria</taxon>
        <taxon>Halobacteriales</taxon>
        <taxon>Haloarculaceae</taxon>
        <taxon>Haloarcula</taxon>
    </lineage>
</organism>
<feature type="binding site" evidence="7">
    <location>
        <position position="467"/>
    </location>
    <ligand>
        <name>NAD(+)</name>
        <dbReference type="ChEBI" id="CHEBI:57540"/>
    </ligand>
</feature>
<dbReference type="PANTHER" id="PTHR12216:SF4">
    <property type="entry name" value="UROCANATE HYDRATASE"/>
    <property type="match status" value="1"/>
</dbReference>
<comment type="pathway">
    <text evidence="1 7">Amino-acid degradation; L-histidine degradation into L-glutamate; N-formimidoyl-L-glutamate from L-histidine: step 2/3.</text>
</comment>
<dbReference type="NCBIfam" id="NF003820">
    <property type="entry name" value="PRK05414.1"/>
    <property type="match status" value="1"/>
</dbReference>
<dbReference type="InterPro" id="IPR038364">
    <property type="entry name" value="Urocanase_central_sf"/>
</dbReference>
<dbReference type="NCBIfam" id="TIGR01228">
    <property type="entry name" value="hutU"/>
    <property type="match status" value="1"/>
</dbReference>
<dbReference type="Proteomes" id="UP000182573">
    <property type="component" value="Unassembled WGS sequence"/>
</dbReference>
<evidence type="ECO:0000256" key="5">
    <source>
        <dbReference type="ARBA" id="ARBA00023239"/>
    </source>
</evidence>
<dbReference type="FunFam" id="3.40.50.10730:FF:000001">
    <property type="entry name" value="Urocanate hydratase"/>
    <property type="match status" value="1"/>
</dbReference>
<feature type="binding site" evidence="7">
    <location>
        <begin position="195"/>
        <end position="196"/>
    </location>
    <ligand>
        <name>NAD(+)</name>
        <dbReference type="ChEBI" id="CHEBI:57540"/>
    </ligand>
</feature>
<evidence type="ECO:0000256" key="8">
    <source>
        <dbReference type="SAM" id="MobiDB-lite"/>
    </source>
</evidence>
<feature type="compositionally biased region" description="Polar residues" evidence="8">
    <location>
        <begin position="131"/>
        <end position="148"/>
    </location>
</feature>
<accession>A0A1H2V9U3</accession>
<dbReference type="UniPathway" id="UPA00379">
    <property type="reaction ID" value="UER00550"/>
</dbReference>
<comment type="caution">
    <text evidence="7">Lacks conserved residue(s) required for the propagation of feature annotation.</text>
</comment>
<evidence type="ECO:0000259" key="9">
    <source>
        <dbReference type="Pfam" id="PF01175"/>
    </source>
</evidence>
<dbReference type="GO" id="GO:0005737">
    <property type="term" value="C:cytoplasm"/>
    <property type="evidence" value="ECO:0007669"/>
    <property type="project" value="UniProtKB-SubCell"/>
</dbReference>
<protein>
    <recommendedName>
        <fullName evidence="7">Probable urocanate hydratase</fullName>
        <shortName evidence="7">Urocanase</shortName>
        <ecNumber evidence="7">4.2.1.49</ecNumber>
    </recommendedName>
    <alternativeName>
        <fullName evidence="7">Imidazolonepropionate hydrolase</fullName>
    </alternativeName>
</protein>
<sequence length="712" mass="78150">MPLRVPKWRHKQTPLVGQIAFDGVRYAGLQTRLCDQNLPVICFEVLGDADSLTDLFDDRPNIPTADMEEVAVVGTPQFDARAGPVGRHLVGPVTGHPEHHLVHSNQYTYTYKNSSERRVSAITGGREQEGMAQQSAPDTDHNVGTPSEQWREYQGASTGTDIECEGWRQEAALRMLNNNLDPEVAEKPEELVVYGGTGRAARSWDAYDALVDELRELGDTETLLVQSGKPVGRFETHEKAPRVLIANSNLVGKWDTWEHFHELEATGQIMYGQMTAGSWAYIGTQGIIQGTYETLAALARQHYPENDGLRGKIVATGGLGGMGGAQPLAVTMNHGVCIAAEVDADRIDRRIETGYCQERTDDLAEAIERAQMAAENGEPYSVGVHMNAADMLAEMREMEFVPDVVTDQTSAHDELEGYYPAGYTVEEADRLRERDPETYVAESLDTMERHVEGILELQDRGAIAFEYGNNIRGQVEDHRDLDSAFDFPGFVPAYIRPLFCEGKGPFRWAALSGDPADIQRTDEAVKELFPGKDDLHRWIDLAQERVSFQGLPSRVCWLGYATEDGLTERARLALRINELVADGAISAPVVVTRDHLDAGSVASPHRETEAMKDGTDAVADWPILNALLNCAAGADIVSVHDGGGVGIGNSLHTNNHVVLDGSDLAAEKARRVFTTDPGMGVIRHADAGYEVAQDAADENDVAVPMRDRNRDR</sequence>
<evidence type="ECO:0000256" key="1">
    <source>
        <dbReference type="ARBA" id="ARBA00004794"/>
    </source>
</evidence>
<feature type="domain" description="Urocanase Rossmann-like" evidence="9">
    <location>
        <begin position="283"/>
        <end position="494"/>
    </location>
</feature>
<dbReference type="GO" id="GO:0019557">
    <property type="term" value="P:L-histidine catabolic process to glutamate and formate"/>
    <property type="evidence" value="ECO:0007669"/>
    <property type="project" value="UniProtKB-UniPathway"/>
</dbReference>
<dbReference type="HAMAP" id="MF_00577">
    <property type="entry name" value="HutU"/>
    <property type="match status" value="1"/>
</dbReference>
<dbReference type="EC" id="4.2.1.49" evidence="7"/>
<dbReference type="SUPFAM" id="SSF111326">
    <property type="entry name" value="Urocanase"/>
    <property type="match status" value="1"/>
</dbReference>
<dbReference type="InterPro" id="IPR023636">
    <property type="entry name" value="Urocanase_CS"/>
</dbReference>
<dbReference type="EMBL" id="FNOF01000005">
    <property type="protein sequence ID" value="SDW65102.1"/>
    <property type="molecule type" value="Genomic_DNA"/>
</dbReference>
<dbReference type="InterPro" id="IPR035400">
    <property type="entry name" value="Urocanase_N"/>
</dbReference>
<comment type="subcellular location">
    <subcellularLocation>
        <location evidence="7">Cytoplasm</location>
    </subcellularLocation>
</comment>
<reference evidence="12 13" key="1">
    <citation type="submission" date="2016-10" db="EMBL/GenBank/DDBJ databases">
        <authorList>
            <person name="de Groot N.N."/>
        </authorList>
    </citation>
    <scope>NUCLEOTIDE SEQUENCE [LARGE SCALE GENOMIC DNA]</scope>
    <source>
        <strain evidence="12 13">DSM 3756</strain>
    </source>
</reference>
<feature type="binding site" evidence="7">
    <location>
        <position position="346"/>
    </location>
    <ligand>
        <name>NAD(+)</name>
        <dbReference type="ChEBI" id="CHEBI:57540"/>
    </ligand>
</feature>
<evidence type="ECO:0000259" key="10">
    <source>
        <dbReference type="Pfam" id="PF17391"/>
    </source>
</evidence>
<dbReference type="PROSITE" id="PS01233">
    <property type="entry name" value="UROCANASE"/>
    <property type="match status" value="1"/>
</dbReference>
<comment type="function">
    <text evidence="7">Catalyzes the conversion of urocanate to 4-imidazolone-5-propionate.</text>
</comment>
<evidence type="ECO:0000313" key="13">
    <source>
        <dbReference type="Proteomes" id="UP000182573"/>
    </source>
</evidence>
<dbReference type="Pfam" id="PF17392">
    <property type="entry name" value="Urocanase_C"/>
    <property type="match status" value="1"/>
</dbReference>
<feature type="binding site" evidence="7">
    <location>
        <begin position="321"/>
        <end position="323"/>
    </location>
    <ligand>
        <name>NAD(+)</name>
        <dbReference type="ChEBI" id="CHEBI:57540"/>
    </ligand>
</feature>
<dbReference type="GO" id="GO:0019556">
    <property type="term" value="P:L-histidine catabolic process to glutamate and formamide"/>
    <property type="evidence" value="ECO:0007669"/>
    <property type="project" value="UniProtKB-UniPathway"/>
</dbReference>
<comment type="catalytic activity">
    <reaction evidence="6 7">
        <text>4-imidazolone-5-propanoate = trans-urocanate + H2O</text>
        <dbReference type="Rhea" id="RHEA:13101"/>
        <dbReference type="ChEBI" id="CHEBI:15377"/>
        <dbReference type="ChEBI" id="CHEBI:17771"/>
        <dbReference type="ChEBI" id="CHEBI:77893"/>
        <dbReference type="EC" id="4.2.1.49"/>
    </reaction>
</comment>
<dbReference type="InterPro" id="IPR035085">
    <property type="entry name" value="Urocanase_Rossmann-like"/>
</dbReference>
<dbReference type="Pfam" id="PF01175">
    <property type="entry name" value="Urocanase"/>
    <property type="match status" value="1"/>
</dbReference>
<dbReference type="Gene3D" id="3.40.1770.10">
    <property type="entry name" value="Urocanase superfamily"/>
    <property type="match status" value="1"/>
</dbReference>
<comment type="cofactor">
    <cofactor evidence="7">
        <name>NAD(+)</name>
        <dbReference type="ChEBI" id="CHEBI:57540"/>
    </cofactor>
    <text evidence="7">Binds 1 NAD(+) per subunit.</text>
</comment>
<feature type="binding site" evidence="7">
    <location>
        <begin position="408"/>
        <end position="412"/>
    </location>
    <ligand>
        <name>NAD(+)</name>
        <dbReference type="ChEBI" id="CHEBI:57540"/>
    </ligand>
</feature>
<dbReference type="InterPro" id="IPR055351">
    <property type="entry name" value="Urocanase"/>
</dbReference>
<feature type="domain" description="Urocanase C-terminal" evidence="11">
    <location>
        <begin position="497"/>
        <end position="697"/>
    </location>
</feature>
<dbReference type="PANTHER" id="PTHR12216">
    <property type="entry name" value="UROCANATE HYDRATASE"/>
    <property type="match status" value="1"/>
</dbReference>
<evidence type="ECO:0000256" key="4">
    <source>
        <dbReference type="ARBA" id="ARBA00023027"/>
    </source>
</evidence>
<comment type="similarity">
    <text evidence="2 7">Belongs to the urocanase family.</text>
</comment>
<feature type="active site" evidence="7">
    <location>
        <position position="556"/>
    </location>
</feature>
<dbReference type="STRING" id="28442.SAMN05443574_105198"/>
<dbReference type="Gene3D" id="3.40.50.10730">
    <property type="entry name" value="Urocanase like domains"/>
    <property type="match status" value="1"/>
</dbReference>
<gene>
    <name evidence="7" type="primary">hutU</name>
    <name evidence="12" type="ORF">SAMN05443574_105198</name>
</gene>
<keyword evidence="7" id="KW-0963">Cytoplasm</keyword>
<keyword evidence="4 7" id="KW-0520">NAD</keyword>
<evidence type="ECO:0000256" key="6">
    <source>
        <dbReference type="ARBA" id="ARBA00047623"/>
    </source>
</evidence>
<feature type="binding site" evidence="7">
    <location>
        <position position="644"/>
    </location>
    <ligand>
        <name>NAD(+)</name>
        <dbReference type="ChEBI" id="CHEBI:57540"/>
    </ligand>
</feature>
<evidence type="ECO:0000259" key="11">
    <source>
        <dbReference type="Pfam" id="PF17392"/>
    </source>
</evidence>
<feature type="binding site" evidence="7">
    <location>
        <position position="273"/>
    </location>
    <ligand>
        <name>NAD(+)</name>
        <dbReference type="ChEBI" id="CHEBI:57540"/>
    </ligand>
</feature>
<feature type="binding site" evidence="7">
    <location>
        <position position="341"/>
    </location>
    <ligand>
        <name>NAD(+)</name>
        <dbReference type="ChEBI" id="CHEBI:57540"/>
    </ligand>
</feature>